<organism evidence="1 2">
    <name type="scientific">Candidatus Gottesmanbacteria bacterium RIFCSPHIGHO2_02_FULL_40_13</name>
    <dbReference type="NCBI Taxonomy" id="1798384"/>
    <lineage>
        <taxon>Bacteria</taxon>
        <taxon>Candidatus Gottesmaniibacteriota</taxon>
    </lineage>
</organism>
<dbReference type="EMBL" id="MFJN01000057">
    <property type="protein sequence ID" value="OGG20075.1"/>
    <property type="molecule type" value="Genomic_DNA"/>
</dbReference>
<dbReference type="AlphaFoldDB" id="A0A1F6A5Q8"/>
<name>A0A1F6A5Q8_9BACT</name>
<dbReference type="Proteomes" id="UP000177092">
    <property type="component" value="Unassembled WGS sequence"/>
</dbReference>
<evidence type="ECO:0000313" key="2">
    <source>
        <dbReference type="Proteomes" id="UP000177092"/>
    </source>
</evidence>
<dbReference type="STRING" id="1798384.A3D03_03525"/>
<comment type="caution">
    <text evidence="1">The sequence shown here is derived from an EMBL/GenBank/DDBJ whole genome shotgun (WGS) entry which is preliminary data.</text>
</comment>
<sequence length="86" mass="9130">MVLRKENTLPTSGFVDIDMISLEFLNMPGLETSGSVVIDERKMSPGGLGCGYHDVTLVFDLGSQGTGSSVYKCPVSGCQTKAKIIT</sequence>
<accession>A0A1F6A5Q8</accession>
<protein>
    <submittedName>
        <fullName evidence="1">Uncharacterized protein</fullName>
    </submittedName>
</protein>
<proteinExistence type="predicted"/>
<gene>
    <name evidence="1" type="ORF">A3D03_03525</name>
</gene>
<evidence type="ECO:0000313" key="1">
    <source>
        <dbReference type="EMBL" id="OGG20075.1"/>
    </source>
</evidence>
<reference evidence="1 2" key="1">
    <citation type="journal article" date="2016" name="Nat. Commun.">
        <title>Thousands of microbial genomes shed light on interconnected biogeochemical processes in an aquifer system.</title>
        <authorList>
            <person name="Anantharaman K."/>
            <person name="Brown C.T."/>
            <person name="Hug L.A."/>
            <person name="Sharon I."/>
            <person name="Castelle C.J."/>
            <person name="Probst A.J."/>
            <person name="Thomas B.C."/>
            <person name="Singh A."/>
            <person name="Wilkins M.J."/>
            <person name="Karaoz U."/>
            <person name="Brodie E.L."/>
            <person name="Williams K.H."/>
            <person name="Hubbard S.S."/>
            <person name="Banfield J.F."/>
        </authorList>
    </citation>
    <scope>NUCLEOTIDE SEQUENCE [LARGE SCALE GENOMIC DNA]</scope>
</reference>